<reference evidence="1 2" key="1">
    <citation type="journal article" date="2015" name="Genome Biol.">
        <title>Comparative genomics of Steinernema reveals deeply conserved gene regulatory networks.</title>
        <authorList>
            <person name="Dillman A.R."/>
            <person name="Macchietto M."/>
            <person name="Porter C.F."/>
            <person name="Rogers A."/>
            <person name="Williams B."/>
            <person name="Antoshechkin I."/>
            <person name="Lee M.M."/>
            <person name="Goodwin Z."/>
            <person name="Lu X."/>
            <person name="Lewis E.E."/>
            <person name="Goodrich-Blair H."/>
            <person name="Stock S.P."/>
            <person name="Adams B.J."/>
            <person name="Sternberg P.W."/>
            <person name="Mortazavi A."/>
        </authorList>
    </citation>
    <scope>NUCLEOTIDE SEQUENCE [LARGE SCALE GENOMIC DNA]</scope>
    <source>
        <strain evidence="1 2">ALL</strain>
    </source>
</reference>
<dbReference type="Proteomes" id="UP000298663">
    <property type="component" value="Unassembled WGS sequence"/>
</dbReference>
<accession>A0A4U5PEW7</accession>
<evidence type="ECO:0000313" key="1">
    <source>
        <dbReference type="EMBL" id="TKR95069.1"/>
    </source>
</evidence>
<protein>
    <submittedName>
        <fullName evidence="1">Uncharacterized protein</fullName>
    </submittedName>
</protein>
<proteinExistence type="predicted"/>
<sequence>MAERLELRVMRQTFSNRWIIPGRRNSNEAPSCLTESITYGCIRLQEIANIRLPDKERQVNLVAPFR</sequence>
<evidence type="ECO:0000313" key="2">
    <source>
        <dbReference type="Proteomes" id="UP000298663"/>
    </source>
</evidence>
<organism evidence="1 2">
    <name type="scientific">Steinernema carpocapsae</name>
    <name type="common">Entomopathogenic nematode</name>
    <dbReference type="NCBI Taxonomy" id="34508"/>
    <lineage>
        <taxon>Eukaryota</taxon>
        <taxon>Metazoa</taxon>
        <taxon>Ecdysozoa</taxon>
        <taxon>Nematoda</taxon>
        <taxon>Chromadorea</taxon>
        <taxon>Rhabditida</taxon>
        <taxon>Tylenchina</taxon>
        <taxon>Panagrolaimomorpha</taxon>
        <taxon>Strongyloidoidea</taxon>
        <taxon>Steinernematidae</taxon>
        <taxon>Steinernema</taxon>
    </lineage>
</organism>
<keyword evidence="2" id="KW-1185">Reference proteome</keyword>
<dbReference type="AlphaFoldDB" id="A0A4U5PEW7"/>
<reference evidence="1 2" key="2">
    <citation type="journal article" date="2019" name="G3 (Bethesda)">
        <title>Hybrid Assembly of the Genome of the Entomopathogenic Nematode Steinernema carpocapsae Identifies the X-Chromosome.</title>
        <authorList>
            <person name="Serra L."/>
            <person name="Macchietto M."/>
            <person name="Macias-Munoz A."/>
            <person name="McGill C.J."/>
            <person name="Rodriguez I.M."/>
            <person name="Rodriguez B."/>
            <person name="Murad R."/>
            <person name="Mortazavi A."/>
        </authorList>
    </citation>
    <scope>NUCLEOTIDE SEQUENCE [LARGE SCALE GENOMIC DNA]</scope>
    <source>
        <strain evidence="1 2">ALL</strain>
    </source>
</reference>
<comment type="caution">
    <text evidence="1">The sequence shown here is derived from an EMBL/GenBank/DDBJ whole genome shotgun (WGS) entry which is preliminary data.</text>
</comment>
<name>A0A4U5PEW7_STECR</name>
<dbReference type="EMBL" id="AZBU02000002">
    <property type="protein sequence ID" value="TKR95069.1"/>
    <property type="molecule type" value="Genomic_DNA"/>
</dbReference>
<gene>
    <name evidence="1" type="ORF">L596_009287</name>
</gene>